<comment type="caution">
    <text evidence="2">The sequence shown here is derived from an EMBL/GenBank/DDBJ whole genome shotgun (WGS) entry which is preliminary data.</text>
</comment>
<accession>A0A371HUB6</accession>
<feature type="compositionally biased region" description="Polar residues" evidence="1">
    <location>
        <begin position="1"/>
        <end position="29"/>
    </location>
</feature>
<keyword evidence="3" id="KW-1185">Reference proteome</keyword>
<feature type="non-terminal residue" evidence="2">
    <location>
        <position position="1"/>
    </location>
</feature>
<sequence>MFELLTRNTSLPTPATTPGAASNAATQGTPAYPAGISPQYRMPLGWNTPAEAQVVEEPKPVEASRPATPGRRGPPSGVRRPSPHRMKRLVPWNSKYGSSKV</sequence>
<dbReference type="Proteomes" id="UP000257109">
    <property type="component" value="Unassembled WGS sequence"/>
</dbReference>
<evidence type="ECO:0000256" key="1">
    <source>
        <dbReference type="SAM" id="MobiDB-lite"/>
    </source>
</evidence>
<evidence type="ECO:0000313" key="2">
    <source>
        <dbReference type="EMBL" id="RDY06385.1"/>
    </source>
</evidence>
<gene>
    <name evidence="2" type="ORF">CR513_09645</name>
</gene>
<dbReference type="AlphaFoldDB" id="A0A371HUB6"/>
<organism evidence="2 3">
    <name type="scientific">Mucuna pruriens</name>
    <name type="common">Velvet bean</name>
    <name type="synonym">Dolichos pruriens</name>
    <dbReference type="NCBI Taxonomy" id="157652"/>
    <lineage>
        <taxon>Eukaryota</taxon>
        <taxon>Viridiplantae</taxon>
        <taxon>Streptophyta</taxon>
        <taxon>Embryophyta</taxon>
        <taxon>Tracheophyta</taxon>
        <taxon>Spermatophyta</taxon>
        <taxon>Magnoliopsida</taxon>
        <taxon>eudicotyledons</taxon>
        <taxon>Gunneridae</taxon>
        <taxon>Pentapetalae</taxon>
        <taxon>rosids</taxon>
        <taxon>fabids</taxon>
        <taxon>Fabales</taxon>
        <taxon>Fabaceae</taxon>
        <taxon>Papilionoideae</taxon>
        <taxon>50 kb inversion clade</taxon>
        <taxon>NPAAA clade</taxon>
        <taxon>indigoferoid/millettioid clade</taxon>
        <taxon>Phaseoleae</taxon>
        <taxon>Mucuna</taxon>
    </lineage>
</organism>
<reference evidence="2" key="1">
    <citation type="submission" date="2018-05" db="EMBL/GenBank/DDBJ databases">
        <title>Draft genome of Mucuna pruriens seed.</title>
        <authorList>
            <person name="Nnadi N.E."/>
            <person name="Vos R."/>
            <person name="Hasami M.H."/>
            <person name="Devisetty U.K."/>
            <person name="Aguiy J.C."/>
        </authorList>
    </citation>
    <scope>NUCLEOTIDE SEQUENCE [LARGE SCALE GENOMIC DNA]</scope>
    <source>
        <strain evidence="2">JCA_2017</strain>
    </source>
</reference>
<name>A0A371HUB6_MUCPR</name>
<proteinExistence type="predicted"/>
<feature type="compositionally biased region" description="Low complexity" evidence="1">
    <location>
        <begin position="69"/>
        <end position="80"/>
    </location>
</feature>
<feature type="region of interest" description="Disordered" evidence="1">
    <location>
        <begin position="1"/>
        <end position="101"/>
    </location>
</feature>
<evidence type="ECO:0000313" key="3">
    <source>
        <dbReference type="Proteomes" id="UP000257109"/>
    </source>
</evidence>
<protein>
    <submittedName>
        <fullName evidence="2">Uncharacterized protein</fullName>
    </submittedName>
</protein>
<dbReference type="EMBL" id="QJKJ01001698">
    <property type="protein sequence ID" value="RDY06385.1"/>
    <property type="molecule type" value="Genomic_DNA"/>
</dbReference>